<reference evidence="2" key="1">
    <citation type="journal article" date="2019" name="Int. J. Syst. Evol. Microbiol.">
        <title>The Global Catalogue of Microorganisms (GCM) 10K type strain sequencing project: providing services to taxonomists for standard genome sequencing and annotation.</title>
        <authorList>
            <consortium name="The Broad Institute Genomics Platform"/>
            <consortium name="The Broad Institute Genome Sequencing Center for Infectious Disease"/>
            <person name="Wu L."/>
            <person name="Ma J."/>
        </authorList>
    </citation>
    <scope>NUCLEOTIDE SEQUENCE [LARGE SCALE GENOMIC DNA]</scope>
    <source>
        <strain evidence="2">CCUG 55585</strain>
    </source>
</reference>
<protein>
    <recommendedName>
        <fullName evidence="3">Tetratricopeptide repeat protein</fullName>
    </recommendedName>
</protein>
<keyword evidence="2" id="KW-1185">Reference proteome</keyword>
<dbReference type="Gene3D" id="1.25.40.10">
    <property type="entry name" value="Tetratricopeptide repeat domain"/>
    <property type="match status" value="1"/>
</dbReference>
<evidence type="ECO:0000313" key="2">
    <source>
        <dbReference type="Proteomes" id="UP001597110"/>
    </source>
</evidence>
<dbReference type="InterPro" id="IPR011990">
    <property type="entry name" value="TPR-like_helical_dom_sf"/>
</dbReference>
<evidence type="ECO:0008006" key="3">
    <source>
        <dbReference type="Google" id="ProtNLM"/>
    </source>
</evidence>
<name>A0ABW2YFN0_9GAMM</name>
<dbReference type="RefSeq" id="WP_386824792.1">
    <property type="nucleotide sequence ID" value="NZ_JBHTIF010000003.1"/>
</dbReference>
<dbReference type="EMBL" id="JBHTIF010000003">
    <property type="protein sequence ID" value="MFD0726688.1"/>
    <property type="molecule type" value="Genomic_DNA"/>
</dbReference>
<accession>A0ABW2YFN0</accession>
<proteinExistence type="predicted"/>
<gene>
    <name evidence="1" type="ORF">ACFQ0E_13885</name>
</gene>
<sequence>MAPSRSDVRPVDLLAMNPILSLRALSTRSWTGHATMNDAPPGASGPSMNLDNLDNEELLRLSLEAINGNRDAEAISMLKHILSREPDHMYATFLLAAQHAQLGMFDRAEAGFRAAVALAPDFPVARFQLGQLLTMKGAADEVREVMSPLFDGTDALAAYARGMAAIAAENAEEGIRELEAGLALPQEIPALAVDMRRLSDNLRQNLPGTIEAPAVASDIAPAPAYLAGYGYGRSGNDE</sequence>
<organism evidence="1 2">
    <name type="scientific">Lysobacter brunescens</name>
    <dbReference type="NCBI Taxonomy" id="262323"/>
    <lineage>
        <taxon>Bacteria</taxon>
        <taxon>Pseudomonadati</taxon>
        <taxon>Pseudomonadota</taxon>
        <taxon>Gammaproteobacteria</taxon>
        <taxon>Lysobacterales</taxon>
        <taxon>Lysobacteraceae</taxon>
        <taxon>Lysobacter</taxon>
    </lineage>
</organism>
<dbReference type="SUPFAM" id="SSF48452">
    <property type="entry name" value="TPR-like"/>
    <property type="match status" value="1"/>
</dbReference>
<dbReference type="Proteomes" id="UP001597110">
    <property type="component" value="Unassembled WGS sequence"/>
</dbReference>
<comment type="caution">
    <text evidence="1">The sequence shown here is derived from an EMBL/GenBank/DDBJ whole genome shotgun (WGS) entry which is preliminary data.</text>
</comment>
<evidence type="ECO:0000313" key="1">
    <source>
        <dbReference type="EMBL" id="MFD0726688.1"/>
    </source>
</evidence>